<sequence length="458" mass="50726">MKFTNKHITLFLLSFFLMAGSVFAQETTDRDLQYFTSPDQRGLNQFEAPFTTDIEFDGVQVRIGGSNAIQFQGISQENTGDPYYAGKDDQGNPIFKTLPNLESNFNLATSNLDLDVGLANGLRMHLRTYLTSQHHTEAYVKSGYMQVDRLDFISEGLASGLMDNVRIKVGHMELNYGDNHFRRSDNGSAIHNPFVGNYIMDSFTTEVAGEIYYYSGNMFGMIGVSNGKLNQHVTDKAANGFKTHATLYGKLGFDSQINDDMRFRLTGSILNVAQSASIYLYSGDRAGSRYYSVMDDGFRAGRFAPSFTPGYGQAPAPGEMTAFMINPFIKYNGLEFYGVFENTSGNISGNDSRTFNQYGAELLYRFGADEDFYLGGRYNLVSGETTGGDIEIDRINIGGGWFLTKNVMAKLEYVTQSYSGEGFTGTRGFAPGVAPSNLTNKYKDGKFNGVMMEAIISF</sequence>
<dbReference type="EMBL" id="JAALLS010000002">
    <property type="protein sequence ID" value="NGP87046.1"/>
    <property type="molecule type" value="Genomic_DNA"/>
</dbReference>
<evidence type="ECO:0000313" key="2">
    <source>
        <dbReference type="EMBL" id="NGP87046.1"/>
    </source>
</evidence>
<organism evidence="2 3">
    <name type="scientific">Fodinibius halophilus</name>
    <dbReference type="NCBI Taxonomy" id="1736908"/>
    <lineage>
        <taxon>Bacteria</taxon>
        <taxon>Pseudomonadati</taxon>
        <taxon>Balneolota</taxon>
        <taxon>Balneolia</taxon>
        <taxon>Balneolales</taxon>
        <taxon>Balneolaceae</taxon>
        <taxon>Fodinibius</taxon>
    </lineage>
</organism>
<feature type="chain" id="PRO_5026968837" description="Alginate export domain-containing protein" evidence="1">
    <location>
        <begin position="25"/>
        <end position="458"/>
    </location>
</feature>
<dbReference type="SUPFAM" id="SSF56935">
    <property type="entry name" value="Porins"/>
    <property type="match status" value="1"/>
</dbReference>
<keyword evidence="1" id="KW-0732">Signal</keyword>
<accession>A0A6M1SU55</accession>
<evidence type="ECO:0000313" key="3">
    <source>
        <dbReference type="Proteomes" id="UP000479132"/>
    </source>
</evidence>
<proteinExistence type="predicted"/>
<name>A0A6M1SU55_9BACT</name>
<gene>
    <name evidence="2" type="ORF">G3569_01665</name>
</gene>
<comment type="caution">
    <text evidence="2">The sequence shown here is derived from an EMBL/GenBank/DDBJ whole genome shotgun (WGS) entry which is preliminary data.</text>
</comment>
<reference evidence="2 3" key="1">
    <citation type="submission" date="2020-02" db="EMBL/GenBank/DDBJ databases">
        <title>Aliifodinibius halophilus 2W32, complete genome.</title>
        <authorList>
            <person name="Li Y."/>
            <person name="Wu S."/>
        </authorList>
    </citation>
    <scope>NUCLEOTIDE SEQUENCE [LARGE SCALE GENOMIC DNA]</scope>
    <source>
        <strain evidence="2 3">2W32</strain>
    </source>
</reference>
<dbReference type="AlphaFoldDB" id="A0A6M1SU55"/>
<evidence type="ECO:0000256" key="1">
    <source>
        <dbReference type="SAM" id="SignalP"/>
    </source>
</evidence>
<dbReference type="Proteomes" id="UP000479132">
    <property type="component" value="Unassembled WGS sequence"/>
</dbReference>
<feature type="signal peptide" evidence="1">
    <location>
        <begin position="1"/>
        <end position="24"/>
    </location>
</feature>
<protein>
    <recommendedName>
        <fullName evidence="4">Alginate export domain-containing protein</fullName>
    </recommendedName>
</protein>
<dbReference type="RefSeq" id="WP_165265445.1">
    <property type="nucleotide sequence ID" value="NZ_JAALLS010000002.1"/>
</dbReference>
<keyword evidence="3" id="KW-1185">Reference proteome</keyword>
<evidence type="ECO:0008006" key="4">
    <source>
        <dbReference type="Google" id="ProtNLM"/>
    </source>
</evidence>